<feature type="transmembrane region" description="Helical" evidence="2">
    <location>
        <begin position="142"/>
        <end position="163"/>
    </location>
</feature>
<feature type="region of interest" description="Disordered" evidence="1">
    <location>
        <begin position="345"/>
        <end position="387"/>
    </location>
</feature>
<evidence type="ECO:0000256" key="2">
    <source>
        <dbReference type="SAM" id="Phobius"/>
    </source>
</evidence>
<feature type="compositionally biased region" description="Polar residues" evidence="1">
    <location>
        <begin position="802"/>
        <end position="822"/>
    </location>
</feature>
<proteinExistence type="predicted"/>
<feature type="transmembrane region" description="Helical" evidence="2">
    <location>
        <begin position="94"/>
        <end position="114"/>
    </location>
</feature>
<feature type="compositionally biased region" description="Basic and acidic residues" evidence="1">
    <location>
        <begin position="903"/>
        <end position="913"/>
    </location>
</feature>
<evidence type="ECO:0000313" key="4">
    <source>
        <dbReference type="Proteomes" id="UP000242180"/>
    </source>
</evidence>
<dbReference type="EMBL" id="MCGN01000004">
    <property type="protein sequence ID" value="ORY97269.1"/>
    <property type="molecule type" value="Genomic_DNA"/>
</dbReference>
<dbReference type="STRING" id="13706.A0A1X2HEB3"/>
<feature type="region of interest" description="Disordered" evidence="1">
    <location>
        <begin position="746"/>
        <end position="779"/>
    </location>
</feature>
<dbReference type="Proteomes" id="UP000242180">
    <property type="component" value="Unassembled WGS sequence"/>
</dbReference>
<evidence type="ECO:0000313" key="3">
    <source>
        <dbReference type="EMBL" id="ORY97269.1"/>
    </source>
</evidence>
<comment type="caution">
    <text evidence="3">The sequence shown here is derived from an EMBL/GenBank/DDBJ whole genome shotgun (WGS) entry which is preliminary data.</text>
</comment>
<dbReference type="OrthoDB" id="2266370at2759"/>
<feature type="compositionally biased region" description="Polar residues" evidence="1">
    <location>
        <begin position="831"/>
        <end position="840"/>
    </location>
</feature>
<feature type="compositionally biased region" description="Polar residues" evidence="1">
    <location>
        <begin position="262"/>
        <end position="282"/>
    </location>
</feature>
<feature type="region of interest" description="Disordered" evidence="1">
    <location>
        <begin position="612"/>
        <end position="642"/>
    </location>
</feature>
<feature type="transmembrane region" description="Helical" evidence="2">
    <location>
        <begin position="20"/>
        <end position="42"/>
    </location>
</feature>
<protein>
    <submittedName>
        <fullName evidence="3">Uncharacterized protein</fullName>
    </submittedName>
</protein>
<keyword evidence="2" id="KW-0812">Transmembrane</keyword>
<reference evidence="3 4" key="1">
    <citation type="submission" date="2016-07" db="EMBL/GenBank/DDBJ databases">
        <title>Pervasive Adenine N6-methylation of Active Genes in Fungi.</title>
        <authorList>
            <consortium name="DOE Joint Genome Institute"/>
            <person name="Mondo S.J."/>
            <person name="Dannebaum R.O."/>
            <person name="Kuo R.C."/>
            <person name="Labutti K."/>
            <person name="Haridas S."/>
            <person name="Kuo A."/>
            <person name="Salamov A."/>
            <person name="Ahrendt S.R."/>
            <person name="Lipzen A."/>
            <person name="Sullivan W."/>
            <person name="Andreopoulos W.B."/>
            <person name="Clum A."/>
            <person name="Lindquist E."/>
            <person name="Daum C."/>
            <person name="Ramamoorthy G.K."/>
            <person name="Gryganskyi A."/>
            <person name="Culley D."/>
            <person name="Magnuson J.K."/>
            <person name="James T.Y."/>
            <person name="O'Malley M.A."/>
            <person name="Stajich J.E."/>
            <person name="Spatafora J.W."/>
            <person name="Visel A."/>
            <person name="Grigoriev I.V."/>
        </authorList>
    </citation>
    <scope>NUCLEOTIDE SEQUENCE [LARGE SCALE GENOMIC DNA]</scope>
    <source>
        <strain evidence="3 4">NRRL 2496</strain>
    </source>
</reference>
<keyword evidence="2" id="KW-1133">Transmembrane helix</keyword>
<dbReference type="AlphaFoldDB" id="A0A1X2HEB3"/>
<feature type="region of interest" description="Disordered" evidence="1">
    <location>
        <begin position="802"/>
        <end position="935"/>
    </location>
</feature>
<accession>A0A1X2HEB3</accession>
<keyword evidence="2" id="KW-0472">Membrane</keyword>
<feature type="region of interest" description="Disordered" evidence="1">
    <location>
        <begin position="436"/>
        <end position="519"/>
    </location>
</feature>
<gene>
    <name evidence="3" type="ORF">BCR43DRAFT_545392</name>
</gene>
<feature type="compositionally biased region" description="Basic residues" evidence="1">
    <location>
        <begin position="349"/>
        <end position="361"/>
    </location>
</feature>
<feature type="compositionally biased region" description="Polar residues" evidence="1">
    <location>
        <begin position="453"/>
        <end position="482"/>
    </location>
</feature>
<keyword evidence="4" id="KW-1185">Reference proteome</keyword>
<dbReference type="InParanoid" id="A0A1X2HEB3"/>
<feature type="compositionally biased region" description="Basic and acidic residues" evidence="1">
    <location>
        <begin position="750"/>
        <end position="759"/>
    </location>
</feature>
<name>A0A1X2HEB3_SYNRA</name>
<organism evidence="3 4">
    <name type="scientific">Syncephalastrum racemosum</name>
    <name type="common">Filamentous fungus</name>
    <dbReference type="NCBI Taxonomy" id="13706"/>
    <lineage>
        <taxon>Eukaryota</taxon>
        <taxon>Fungi</taxon>
        <taxon>Fungi incertae sedis</taxon>
        <taxon>Mucoromycota</taxon>
        <taxon>Mucoromycotina</taxon>
        <taxon>Mucoromycetes</taxon>
        <taxon>Mucorales</taxon>
        <taxon>Syncephalastraceae</taxon>
        <taxon>Syncephalastrum</taxon>
    </lineage>
</organism>
<feature type="transmembrane region" description="Helical" evidence="2">
    <location>
        <begin position="54"/>
        <end position="82"/>
    </location>
</feature>
<sequence length="1038" mass="116913">MVIIVHFTVLYYRPATVNRVSLRLIVFATVWDTTYCGIQMAIQYVMSGNQLCRVLIFINVASELISTLALTMIGVNLVMVFIVHVSRPKKYEKYYYFTTVLIAIICVIPPATVWRAKSLNREWTCWYQYYYVSRLTSEDQWLWYYSWLLFAIVVSTICAALSIHRLSHEKNIFTGALDMGIQTEESDPYYRQRRGSRGVIKTTSVFRKVAVRCACYPIRLLVSIVYFTDPAVQAVMLQWMKMVKRRYVDEYYCLLLQNNVSDGSRSTSGRPDSASRPSTMSYVVQHPHSSKSARSSYLMSGSMVEKSMRAESMMDRAADGEMHPETFVLTRTESGGRRQSIIVAGLSSRSRHGYSRSRRRNTLPQLQTTTPGGGRNGESEALGNGNTIADIREVSTREMADASASTDEDDGSDTERHCFGSCVFSSISSLSTFSSTRMQRYSGTDRLSRRTKSAGTSQRRQRTSGAYSRMGQPSSADTTVESNNNNNNNNDDRWPPPTSNRRLVHAFSDSSRGRSIPMHRVSDGRNVMSLNNTEIYPIAQRRYSEATTISTQPHGNGEGIEMIEPYPNPMFAMTAHWIFVHVLRLAPVDQQARHVGTDATSDVVVLDEEALLQPPGERGTDQQQRPQGYKGTISPLPHNGMSPRTMTPLSIASAVDEEENGSYGVQPEIVHRAKEKGLLLKMSQLQPATSVTIPTTAQDSKGKQPIRSNQFLQADEYLREPGMGHKMLEPSAQPDDREGRFMLTVTDTTTGEHREEDRFSSASDTRSLSDKRPPNARPTYRLFQRKSDSSYTLHRLKGQEALQHQKQPSAQHTTPGRGTSFFNVLRRDRSNSISVFTRLTSARAKPSGPPIPDIELQEPPKPPKQTVSLSPPKEPSPEQQKQPTPPDETSPVGKTITPTSTHTSDESTQHIDPDTLSTSVTTPPPDYHFTYPIPLEPRPKQRAQRIPAQPRIVTMPSFFLEEDFGLYLPTPPPPDTAQDMDEVSQALQHEIEVFKGFDEGVTSVVFITGWEDDQTDRVLRFEEPWGIDIMLERQLQYL</sequence>
<feature type="transmembrane region" description="Helical" evidence="2">
    <location>
        <begin position="209"/>
        <end position="228"/>
    </location>
</feature>
<evidence type="ECO:0000256" key="1">
    <source>
        <dbReference type="SAM" id="MobiDB-lite"/>
    </source>
</evidence>
<feature type="region of interest" description="Disordered" evidence="1">
    <location>
        <begin position="262"/>
        <end position="298"/>
    </location>
</feature>